<organism evidence="1 2">
    <name type="scientific">Microbacterium panaciterrae</name>
    <dbReference type="NCBI Taxonomy" id="985759"/>
    <lineage>
        <taxon>Bacteria</taxon>
        <taxon>Bacillati</taxon>
        <taxon>Actinomycetota</taxon>
        <taxon>Actinomycetes</taxon>
        <taxon>Micrococcales</taxon>
        <taxon>Microbacteriaceae</taxon>
        <taxon>Microbacterium</taxon>
    </lineage>
</organism>
<comment type="caution">
    <text evidence="1">The sequence shown here is derived from an EMBL/GenBank/DDBJ whole genome shotgun (WGS) entry which is preliminary data.</text>
</comment>
<evidence type="ECO:0000313" key="2">
    <source>
        <dbReference type="Proteomes" id="UP001500731"/>
    </source>
</evidence>
<accession>A0ABP8P7A4</accession>
<protein>
    <submittedName>
        <fullName evidence="1">Uncharacterized protein</fullName>
    </submittedName>
</protein>
<reference evidence="2" key="1">
    <citation type="journal article" date="2019" name="Int. J. Syst. Evol. Microbiol.">
        <title>The Global Catalogue of Microorganisms (GCM) 10K type strain sequencing project: providing services to taxonomists for standard genome sequencing and annotation.</title>
        <authorList>
            <consortium name="The Broad Institute Genomics Platform"/>
            <consortium name="The Broad Institute Genome Sequencing Center for Infectious Disease"/>
            <person name="Wu L."/>
            <person name="Ma J."/>
        </authorList>
    </citation>
    <scope>NUCLEOTIDE SEQUENCE [LARGE SCALE GENOMIC DNA]</scope>
    <source>
        <strain evidence="2">JCM 17839</strain>
    </source>
</reference>
<sequence>MTTPTTTPTMPTLHSEPEEMPDDATLAEIGRHVLGDVHHLRARVQSLRAGIHNLMNTRSAYSKMSPTFVESALDAHDHEGLRDDYAELAGILKRLAVLRDYAPPRASSEGA</sequence>
<dbReference type="EMBL" id="BAABGP010000008">
    <property type="protein sequence ID" value="GAA4482607.1"/>
    <property type="molecule type" value="Genomic_DNA"/>
</dbReference>
<gene>
    <name evidence="1" type="ORF">GCM10023171_12860</name>
</gene>
<name>A0ABP8P7A4_9MICO</name>
<dbReference type="RefSeq" id="WP_345185427.1">
    <property type="nucleotide sequence ID" value="NZ_BAABGP010000008.1"/>
</dbReference>
<evidence type="ECO:0000313" key="1">
    <source>
        <dbReference type="EMBL" id="GAA4482607.1"/>
    </source>
</evidence>
<dbReference type="Proteomes" id="UP001500731">
    <property type="component" value="Unassembled WGS sequence"/>
</dbReference>
<proteinExistence type="predicted"/>
<keyword evidence="2" id="KW-1185">Reference proteome</keyword>